<evidence type="ECO:0000256" key="3">
    <source>
        <dbReference type="ARBA" id="ARBA00023163"/>
    </source>
</evidence>
<dbReference type="InterPro" id="IPR052158">
    <property type="entry name" value="INH-QAR"/>
</dbReference>
<dbReference type="PANTHER" id="PTHR43130:SF3">
    <property type="entry name" value="HTH-TYPE TRANSCRIPTIONAL REGULATOR RV1931C"/>
    <property type="match status" value="1"/>
</dbReference>
<evidence type="ECO:0000313" key="6">
    <source>
        <dbReference type="EMBL" id="XAE41333.1"/>
    </source>
</evidence>
<dbReference type="InterPro" id="IPR002818">
    <property type="entry name" value="DJ-1/PfpI"/>
</dbReference>
<dbReference type="CDD" id="cd03136">
    <property type="entry name" value="GATase1_AraC_ArgR_like"/>
    <property type="match status" value="1"/>
</dbReference>
<keyword evidence="7" id="KW-1185">Reference proteome</keyword>
<dbReference type="PRINTS" id="PR00032">
    <property type="entry name" value="HTHARAC"/>
</dbReference>
<evidence type="ECO:0000259" key="5">
    <source>
        <dbReference type="PROSITE" id="PS01124"/>
    </source>
</evidence>
<proteinExistence type="predicted"/>
<feature type="domain" description="HTH araC/xylS-type" evidence="5">
    <location>
        <begin position="264"/>
        <end position="362"/>
    </location>
</feature>
<sequence>MDRDHPMKAANRHPGRKPAGSADRSHGRKLVDDIDGLDARPILRPDLKIGVVLWPEFPLMSLAGLVEALRHAADFGDNSQRRRCDWTIMAHDPSLSVRSSAGVTVRPDRSYQDPADFDYVAVIGGLLRSLSSAPEGARAYLRRAAEAGVPVIGICTGSFILAEEGLLDGRRACLHAYHLEEFRESFPHVRAEANLDYIDDGDVLTCAGGISIISLASELIRRHCGPDRATKTIHQMSVANRADATPLTVTQALGYTRVADPRLRRAVLLIEQSLVRPISPQWLADQVHVSRRQLSRLFAEEFGQSPGAFIRTTRLRYGRWLLQNSSESVTEIALRLGFSDCAHFIRTFRQEFDTTPGAVREARARSDKVMA</sequence>
<dbReference type="Gene3D" id="1.10.10.60">
    <property type="entry name" value="Homeodomain-like"/>
    <property type="match status" value="1"/>
</dbReference>
<dbReference type="SUPFAM" id="SSF52317">
    <property type="entry name" value="Class I glutamine amidotransferase-like"/>
    <property type="match status" value="1"/>
</dbReference>
<dbReference type="SMART" id="SM00342">
    <property type="entry name" value="HTH_ARAC"/>
    <property type="match status" value="1"/>
</dbReference>
<dbReference type="PROSITE" id="PS00041">
    <property type="entry name" value="HTH_ARAC_FAMILY_1"/>
    <property type="match status" value="1"/>
</dbReference>
<dbReference type="InterPro" id="IPR029062">
    <property type="entry name" value="Class_I_gatase-like"/>
</dbReference>
<dbReference type="SUPFAM" id="SSF46689">
    <property type="entry name" value="Homeodomain-like"/>
    <property type="match status" value="2"/>
</dbReference>
<dbReference type="Pfam" id="PF01965">
    <property type="entry name" value="DJ-1_PfpI"/>
    <property type="match status" value="1"/>
</dbReference>
<dbReference type="Pfam" id="PF12833">
    <property type="entry name" value="HTH_18"/>
    <property type="match status" value="1"/>
</dbReference>
<dbReference type="EMBL" id="CP152276">
    <property type="protein sequence ID" value="XAE41333.1"/>
    <property type="molecule type" value="Genomic_DNA"/>
</dbReference>
<keyword evidence="2" id="KW-0238">DNA-binding</keyword>
<dbReference type="Proteomes" id="UP001449795">
    <property type="component" value="Chromosome"/>
</dbReference>
<name>A0ABZ3D0P5_9PROT</name>
<gene>
    <name evidence="6" type="ORF">AAC691_13565</name>
</gene>
<dbReference type="InterPro" id="IPR020449">
    <property type="entry name" value="Tscrpt_reg_AraC-type_HTH"/>
</dbReference>
<keyword evidence="1" id="KW-0805">Transcription regulation</keyword>
<dbReference type="PANTHER" id="PTHR43130">
    <property type="entry name" value="ARAC-FAMILY TRANSCRIPTIONAL REGULATOR"/>
    <property type="match status" value="1"/>
</dbReference>
<feature type="region of interest" description="Disordered" evidence="4">
    <location>
        <begin position="1"/>
        <end position="29"/>
    </location>
</feature>
<dbReference type="PROSITE" id="PS01124">
    <property type="entry name" value="HTH_ARAC_FAMILY_2"/>
    <property type="match status" value="1"/>
</dbReference>
<evidence type="ECO:0000313" key="7">
    <source>
        <dbReference type="Proteomes" id="UP001449795"/>
    </source>
</evidence>
<dbReference type="InterPro" id="IPR018062">
    <property type="entry name" value="HTH_AraC-typ_CS"/>
</dbReference>
<evidence type="ECO:0000256" key="1">
    <source>
        <dbReference type="ARBA" id="ARBA00023015"/>
    </source>
</evidence>
<evidence type="ECO:0000256" key="2">
    <source>
        <dbReference type="ARBA" id="ARBA00023125"/>
    </source>
</evidence>
<dbReference type="InterPro" id="IPR018060">
    <property type="entry name" value="HTH_AraC"/>
</dbReference>
<reference evidence="6 7" key="1">
    <citation type="submission" date="2024-04" db="EMBL/GenBank/DDBJ databases">
        <title>Complete genome sequence of Nguyenibacter vanlangesis HBCM-1154, a strain capable of nitrogen fixation, IAA production, and phosphorus solubilization isolated from sugarcane soil.</title>
        <authorList>
            <person name="MY HANH P."/>
        </authorList>
    </citation>
    <scope>NUCLEOTIDE SEQUENCE [LARGE SCALE GENOMIC DNA]</scope>
    <source>
        <strain evidence="6 7">HBCM 1154</strain>
    </source>
</reference>
<dbReference type="RefSeq" id="WP_342627288.1">
    <property type="nucleotide sequence ID" value="NZ_CP152276.1"/>
</dbReference>
<organism evidence="6 7">
    <name type="scientific">Nguyenibacter vanlangensis</name>
    <dbReference type="NCBI Taxonomy" id="1216886"/>
    <lineage>
        <taxon>Bacteria</taxon>
        <taxon>Pseudomonadati</taxon>
        <taxon>Pseudomonadota</taxon>
        <taxon>Alphaproteobacteria</taxon>
        <taxon>Acetobacterales</taxon>
        <taxon>Acetobacteraceae</taxon>
        <taxon>Nguyenibacter</taxon>
    </lineage>
</organism>
<dbReference type="InterPro" id="IPR009057">
    <property type="entry name" value="Homeodomain-like_sf"/>
</dbReference>
<accession>A0ABZ3D0P5</accession>
<evidence type="ECO:0000256" key="4">
    <source>
        <dbReference type="SAM" id="MobiDB-lite"/>
    </source>
</evidence>
<keyword evidence="3" id="KW-0804">Transcription</keyword>
<protein>
    <submittedName>
        <fullName evidence="6">Helix-turn-helix domain-containing protein</fullName>
    </submittedName>
</protein>
<dbReference type="Gene3D" id="3.40.50.880">
    <property type="match status" value="1"/>
</dbReference>